<evidence type="ECO:0000256" key="2">
    <source>
        <dbReference type="SAM" id="Phobius"/>
    </source>
</evidence>
<keyword evidence="2" id="KW-0812">Transmembrane</keyword>
<feature type="non-terminal residue" evidence="4">
    <location>
        <position position="1"/>
    </location>
</feature>
<dbReference type="PANTHER" id="PTHR34360">
    <property type="entry name" value="OS08G0519400 PROTEIN"/>
    <property type="match status" value="1"/>
</dbReference>
<evidence type="ECO:0000256" key="3">
    <source>
        <dbReference type="SAM" id="SignalP"/>
    </source>
</evidence>
<dbReference type="AlphaFoldDB" id="A0A2P5C6W5"/>
<keyword evidence="2" id="KW-1133">Transmembrane helix</keyword>
<reference evidence="5" key="1">
    <citation type="submission" date="2016-06" db="EMBL/GenBank/DDBJ databases">
        <title>Parallel loss of symbiosis genes in relatives of nitrogen-fixing non-legume Parasponia.</title>
        <authorList>
            <person name="Van Velzen R."/>
            <person name="Holmer R."/>
            <person name="Bu F."/>
            <person name="Rutten L."/>
            <person name="Van Zeijl A."/>
            <person name="Liu W."/>
            <person name="Santuari L."/>
            <person name="Cao Q."/>
            <person name="Sharma T."/>
            <person name="Shen D."/>
            <person name="Roswanjaya Y."/>
            <person name="Wardhani T."/>
            <person name="Kalhor M.S."/>
            <person name="Jansen J."/>
            <person name="Van den Hoogen J."/>
            <person name="Gungor B."/>
            <person name="Hartog M."/>
            <person name="Hontelez J."/>
            <person name="Verver J."/>
            <person name="Yang W.-C."/>
            <person name="Schijlen E."/>
            <person name="Repin R."/>
            <person name="Schilthuizen M."/>
            <person name="Schranz E."/>
            <person name="Heidstra R."/>
            <person name="Miyata K."/>
            <person name="Fedorova E."/>
            <person name="Kohlen W."/>
            <person name="Bisseling T."/>
            <person name="Smit S."/>
            <person name="Geurts R."/>
        </authorList>
    </citation>
    <scope>NUCLEOTIDE SEQUENCE [LARGE SCALE GENOMIC DNA]</scope>
    <source>
        <strain evidence="5">cv. WU1-14</strain>
    </source>
</reference>
<keyword evidence="3" id="KW-0732">Signal</keyword>
<evidence type="ECO:0000256" key="1">
    <source>
        <dbReference type="SAM" id="Coils"/>
    </source>
</evidence>
<dbReference type="OrthoDB" id="2017695at2759"/>
<dbReference type="Proteomes" id="UP000237105">
    <property type="component" value="Unassembled WGS sequence"/>
</dbReference>
<organism evidence="4 5">
    <name type="scientific">Parasponia andersonii</name>
    <name type="common">Sponia andersonii</name>
    <dbReference type="NCBI Taxonomy" id="3476"/>
    <lineage>
        <taxon>Eukaryota</taxon>
        <taxon>Viridiplantae</taxon>
        <taxon>Streptophyta</taxon>
        <taxon>Embryophyta</taxon>
        <taxon>Tracheophyta</taxon>
        <taxon>Spermatophyta</taxon>
        <taxon>Magnoliopsida</taxon>
        <taxon>eudicotyledons</taxon>
        <taxon>Gunneridae</taxon>
        <taxon>Pentapetalae</taxon>
        <taxon>rosids</taxon>
        <taxon>fabids</taxon>
        <taxon>Rosales</taxon>
        <taxon>Cannabaceae</taxon>
        <taxon>Parasponia</taxon>
    </lineage>
</organism>
<feature type="chain" id="PRO_5015151040" evidence="3">
    <location>
        <begin position="26"/>
        <end position="381"/>
    </location>
</feature>
<protein>
    <submittedName>
        <fullName evidence="4">DNA repair ATPase-like protein</fullName>
    </submittedName>
</protein>
<evidence type="ECO:0000313" key="4">
    <source>
        <dbReference type="EMBL" id="PON56826.1"/>
    </source>
</evidence>
<keyword evidence="2" id="KW-0472">Membrane</keyword>
<dbReference type="EMBL" id="JXTB01000167">
    <property type="protein sequence ID" value="PON56826.1"/>
    <property type="molecule type" value="Genomic_DNA"/>
</dbReference>
<dbReference type="PANTHER" id="PTHR34360:SF1">
    <property type="entry name" value="OS08G0519400 PROTEIN"/>
    <property type="match status" value="1"/>
</dbReference>
<comment type="caution">
    <text evidence="4">The sequence shown here is derived from an EMBL/GenBank/DDBJ whole genome shotgun (WGS) entry which is preliminary data.</text>
</comment>
<sequence>RTVTGQSSLLALSFTVVTLVEPAVPENGGSAPEVSDSTFGVKLELLKSKIVALELSIDERNCELNEKEEIIKQMQKIIQHKSHSVASLESEIELLQESLYDKEPLSKSDGQAGALEKQVERLKKDIDLQNKKKDGLGARAYVVGKKIHELNSKLAKLYKVNNEQETRIRKTERLLQVAEEELIKAEVETALISEGLNRVHGEWLPHWLSVHLEYFQDWIPILKEQWLSFVTSLEPRIQLLTTKIVDTYYASKSYIAPRAVKVLKDLCSYTQIAIVTRSHLDTLYVAVKQYTVKTLQAFREFMTSSALYHRQVQEMLKNNELMRPVANMDLAWFVATALLALPAIFLFKLFSAVFRKRVKKHIHNSNTNHMRRRPKQAHPDK</sequence>
<feature type="signal peptide" evidence="3">
    <location>
        <begin position="1"/>
        <end position="25"/>
    </location>
</feature>
<dbReference type="Gene3D" id="1.10.287.1490">
    <property type="match status" value="1"/>
</dbReference>
<gene>
    <name evidence="4" type="ORF">PanWU01x14_178690</name>
</gene>
<name>A0A2P5C6W5_PARAD</name>
<keyword evidence="5" id="KW-1185">Reference proteome</keyword>
<feature type="coiled-coil region" evidence="1">
    <location>
        <begin position="105"/>
        <end position="188"/>
    </location>
</feature>
<feature type="transmembrane region" description="Helical" evidence="2">
    <location>
        <begin position="330"/>
        <end position="350"/>
    </location>
</feature>
<evidence type="ECO:0000313" key="5">
    <source>
        <dbReference type="Proteomes" id="UP000237105"/>
    </source>
</evidence>
<proteinExistence type="predicted"/>
<accession>A0A2P5C6W5</accession>
<keyword evidence="1" id="KW-0175">Coiled coil</keyword>
<dbReference type="STRING" id="3476.A0A2P5C6W5"/>